<feature type="transmembrane region" description="Helical" evidence="1">
    <location>
        <begin position="15"/>
        <end position="36"/>
    </location>
</feature>
<organism evidence="2 3">
    <name type="scientific">Cellulomonas humilata</name>
    <dbReference type="NCBI Taxonomy" id="144055"/>
    <lineage>
        <taxon>Bacteria</taxon>
        <taxon>Bacillati</taxon>
        <taxon>Actinomycetota</taxon>
        <taxon>Actinomycetes</taxon>
        <taxon>Micrococcales</taxon>
        <taxon>Cellulomonadaceae</taxon>
        <taxon>Cellulomonas</taxon>
    </lineage>
</organism>
<evidence type="ECO:0000313" key="2">
    <source>
        <dbReference type="EMBL" id="NUU19620.1"/>
    </source>
</evidence>
<evidence type="ECO:0000313" key="3">
    <source>
        <dbReference type="Proteomes" id="UP000565724"/>
    </source>
</evidence>
<gene>
    <name evidence="2" type="ORF">HP550_20445</name>
</gene>
<feature type="transmembrane region" description="Helical" evidence="1">
    <location>
        <begin position="146"/>
        <end position="167"/>
    </location>
</feature>
<protein>
    <submittedName>
        <fullName evidence="2">Uncharacterized protein</fullName>
    </submittedName>
</protein>
<feature type="transmembrane region" description="Helical" evidence="1">
    <location>
        <begin position="89"/>
        <end position="110"/>
    </location>
</feature>
<feature type="transmembrane region" description="Helical" evidence="1">
    <location>
        <begin position="116"/>
        <end position="137"/>
    </location>
</feature>
<dbReference type="EMBL" id="JABMCI010000071">
    <property type="protein sequence ID" value="NUU19620.1"/>
    <property type="molecule type" value="Genomic_DNA"/>
</dbReference>
<keyword evidence="1" id="KW-1133">Transmembrane helix</keyword>
<keyword evidence="3" id="KW-1185">Reference proteome</keyword>
<dbReference type="AlphaFoldDB" id="A0A7Y6A661"/>
<keyword evidence="1" id="KW-0472">Membrane</keyword>
<proteinExistence type="predicted"/>
<dbReference type="RefSeq" id="WP_210768358.1">
    <property type="nucleotide sequence ID" value="NZ_JABMCI010000071.1"/>
</dbReference>
<keyword evidence="1" id="KW-0812">Transmembrane</keyword>
<sequence length="247" mass="25669">MDDLATTLKKNPSTVLAIFTAVGFLVGAASLLGMAWGVGATVADFGLDLRGTVTVAASSVIYPLVLLGAVLSLDSLFRDGRLLDRWTPWSSIGALVVFGALVAVAARFLFGDALSVGTLVGAGVVAVAGVLGVSLIFPSEAPSSQAFAVLGSLLLVISLLASAWSSYRWGQAISDGSYRDLRAPILIDLTVTTSRGYIAHDHVSACVDRVGQRLFVGQDARLSLGSPEGFVIVNCERQDITGLFAKP</sequence>
<accession>A0A7Y6A661</accession>
<evidence type="ECO:0000256" key="1">
    <source>
        <dbReference type="SAM" id="Phobius"/>
    </source>
</evidence>
<feature type="transmembrane region" description="Helical" evidence="1">
    <location>
        <begin position="56"/>
        <end position="77"/>
    </location>
</feature>
<dbReference type="Proteomes" id="UP000565724">
    <property type="component" value="Unassembled WGS sequence"/>
</dbReference>
<comment type="caution">
    <text evidence="2">The sequence shown here is derived from an EMBL/GenBank/DDBJ whole genome shotgun (WGS) entry which is preliminary data.</text>
</comment>
<name>A0A7Y6A661_9CELL</name>
<reference evidence="2 3" key="1">
    <citation type="submission" date="2020-05" db="EMBL/GenBank/DDBJ databases">
        <title>Genome Sequencing of Type Strains.</title>
        <authorList>
            <person name="Lemaire J.F."/>
            <person name="Inderbitzin P."/>
            <person name="Gregorio O.A."/>
            <person name="Collins S.B."/>
            <person name="Wespe N."/>
            <person name="Knight-Connoni V."/>
        </authorList>
    </citation>
    <scope>NUCLEOTIDE SEQUENCE [LARGE SCALE GENOMIC DNA]</scope>
    <source>
        <strain evidence="2 3">ATCC 25174</strain>
    </source>
</reference>